<dbReference type="RefSeq" id="WP_380906510.1">
    <property type="nucleotide sequence ID" value="NZ_JBHUEG010000018.1"/>
</dbReference>
<evidence type="ECO:0000259" key="2">
    <source>
        <dbReference type="Pfam" id="PF06439"/>
    </source>
</evidence>
<gene>
    <name evidence="3" type="ORF">ACFSR5_20805</name>
</gene>
<name>A0ABW5KQE8_9SPHI</name>
<reference evidence="4" key="1">
    <citation type="journal article" date="2019" name="Int. J. Syst. Evol. Microbiol.">
        <title>The Global Catalogue of Microorganisms (GCM) 10K type strain sequencing project: providing services to taxonomists for standard genome sequencing and annotation.</title>
        <authorList>
            <consortium name="The Broad Institute Genomics Platform"/>
            <consortium name="The Broad Institute Genome Sequencing Center for Infectious Disease"/>
            <person name="Wu L."/>
            <person name="Ma J."/>
        </authorList>
    </citation>
    <scope>NUCLEOTIDE SEQUENCE [LARGE SCALE GENOMIC DNA]</scope>
    <source>
        <strain evidence="4">KCTC 42662</strain>
    </source>
</reference>
<sequence>MRAFLYLFLVAACLACSAPPANRQAGSQTDADDDGWRPLFDGTSLTGWHVYNKGDVSSKWTATQGVLVCDPKKADGIFGDLVTDSSYANFEMELEWRISKGGNSGIFINVQESPAYAATFATGLEMQLLDNAYAEHRHQIDSTHWAGCLYAVDCFGKNSAPTPHGEWNKSRIVQQDGKVSFWLNGKLTFEAETKTEAFKNKVSSTSMKAYPDFGKQASGKIALQNHTDSVSFRNIRIRTL</sequence>
<feature type="signal peptide" evidence="1">
    <location>
        <begin position="1"/>
        <end position="23"/>
    </location>
</feature>
<dbReference type="InterPro" id="IPR010496">
    <property type="entry name" value="AL/BT2_dom"/>
</dbReference>
<evidence type="ECO:0000313" key="3">
    <source>
        <dbReference type="EMBL" id="MFD2550100.1"/>
    </source>
</evidence>
<keyword evidence="1" id="KW-0732">Signal</keyword>
<dbReference type="Pfam" id="PF06439">
    <property type="entry name" value="3keto-disac_hyd"/>
    <property type="match status" value="1"/>
</dbReference>
<evidence type="ECO:0000256" key="1">
    <source>
        <dbReference type="SAM" id="SignalP"/>
    </source>
</evidence>
<accession>A0ABW5KQE8</accession>
<feature type="domain" description="3-keto-alpha-glucoside-1,2-lyase/3-keto-2-hydroxy-glucal hydratase" evidence="2">
    <location>
        <begin position="35"/>
        <end position="238"/>
    </location>
</feature>
<evidence type="ECO:0000313" key="4">
    <source>
        <dbReference type="Proteomes" id="UP001597545"/>
    </source>
</evidence>
<dbReference type="Proteomes" id="UP001597545">
    <property type="component" value="Unassembled WGS sequence"/>
</dbReference>
<protein>
    <submittedName>
        <fullName evidence="3">DUF1080 domain-containing protein</fullName>
    </submittedName>
</protein>
<comment type="caution">
    <text evidence="3">The sequence shown here is derived from an EMBL/GenBank/DDBJ whole genome shotgun (WGS) entry which is preliminary data.</text>
</comment>
<dbReference type="EMBL" id="JBHULR010000021">
    <property type="protein sequence ID" value="MFD2550100.1"/>
    <property type="molecule type" value="Genomic_DNA"/>
</dbReference>
<organism evidence="3 4">
    <name type="scientific">Sphingobacterium suaedae</name>
    <dbReference type="NCBI Taxonomy" id="1686402"/>
    <lineage>
        <taxon>Bacteria</taxon>
        <taxon>Pseudomonadati</taxon>
        <taxon>Bacteroidota</taxon>
        <taxon>Sphingobacteriia</taxon>
        <taxon>Sphingobacteriales</taxon>
        <taxon>Sphingobacteriaceae</taxon>
        <taxon>Sphingobacterium</taxon>
    </lineage>
</organism>
<dbReference type="Gene3D" id="2.60.120.560">
    <property type="entry name" value="Exo-inulinase, domain 1"/>
    <property type="match status" value="1"/>
</dbReference>
<proteinExistence type="predicted"/>
<feature type="chain" id="PRO_5045498076" evidence="1">
    <location>
        <begin position="24"/>
        <end position="240"/>
    </location>
</feature>
<keyword evidence="4" id="KW-1185">Reference proteome</keyword>